<dbReference type="STRING" id="1210063.GCA_001612665_01244"/>
<dbReference type="AlphaFoldDB" id="A0A4R1FTE5"/>
<dbReference type="RefSeq" id="WP_067446891.1">
    <property type="nucleotide sequence ID" value="NZ_SMFR01000002.1"/>
</dbReference>
<keyword evidence="4" id="KW-1185">Reference proteome</keyword>
<feature type="domain" description="DUF732" evidence="2">
    <location>
        <begin position="40"/>
        <end position="108"/>
    </location>
</feature>
<feature type="chain" id="PRO_5039079063" evidence="1">
    <location>
        <begin position="25"/>
        <end position="111"/>
    </location>
</feature>
<organism evidence="3 4">
    <name type="scientific">Nocardia alba</name>
    <dbReference type="NCBI Taxonomy" id="225051"/>
    <lineage>
        <taxon>Bacteria</taxon>
        <taxon>Bacillati</taxon>
        <taxon>Actinomycetota</taxon>
        <taxon>Actinomycetes</taxon>
        <taxon>Mycobacteriales</taxon>
        <taxon>Nocardiaceae</taxon>
        <taxon>Nocardia</taxon>
    </lineage>
</organism>
<evidence type="ECO:0000313" key="4">
    <source>
        <dbReference type="Proteomes" id="UP000294856"/>
    </source>
</evidence>
<gene>
    <name evidence="3" type="ORF">DFR71_3583</name>
</gene>
<feature type="signal peptide" evidence="1">
    <location>
        <begin position="1"/>
        <end position="24"/>
    </location>
</feature>
<evidence type="ECO:0000256" key="1">
    <source>
        <dbReference type="SAM" id="SignalP"/>
    </source>
</evidence>
<reference evidence="3 4" key="1">
    <citation type="submission" date="2019-03" db="EMBL/GenBank/DDBJ databases">
        <title>Genomic Encyclopedia of Type Strains, Phase IV (KMG-IV): sequencing the most valuable type-strain genomes for metagenomic binning, comparative biology and taxonomic classification.</title>
        <authorList>
            <person name="Goeker M."/>
        </authorList>
    </citation>
    <scope>NUCLEOTIDE SEQUENCE [LARGE SCALE GENOMIC DNA]</scope>
    <source>
        <strain evidence="3 4">DSM 44684</strain>
    </source>
</reference>
<dbReference type="Proteomes" id="UP000294856">
    <property type="component" value="Unassembled WGS sequence"/>
</dbReference>
<evidence type="ECO:0000259" key="2">
    <source>
        <dbReference type="Pfam" id="PF05305"/>
    </source>
</evidence>
<dbReference type="InterPro" id="IPR007969">
    <property type="entry name" value="DUF732"/>
</dbReference>
<proteinExistence type="predicted"/>
<comment type="caution">
    <text evidence="3">The sequence shown here is derived from an EMBL/GenBank/DDBJ whole genome shotgun (WGS) entry which is preliminary data.</text>
</comment>
<dbReference type="Pfam" id="PF05305">
    <property type="entry name" value="DUF732"/>
    <property type="match status" value="1"/>
</dbReference>
<evidence type="ECO:0000313" key="3">
    <source>
        <dbReference type="EMBL" id="TCJ97540.1"/>
    </source>
</evidence>
<dbReference type="EMBL" id="SMFR01000002">
    <property type="protein sequence ID" value="TCJ97540.1"/>
    <property type="molecule type" value="Genomic_DNA"/>
</dbReference>
<name>A0A4R1FTE5_9NOCA</name>
<protein>
    <submittedName>
        <fullName evidence="3">Uncharacterized protein DUF732</fullName>
    </submittedName>
</protein>
<sequence>MINRIRPRAFALACALTLTALGGAAVGGATATAGVSPGEASFLDEIALNGATLPGRTAGETIAAGYTSCDHLRAGGSVLDEVSAVERTYQFEQGVLFVSAASTNLCPDFAS</sequence>
<accession>A0A4R1FTE5</accession>
<keyword evidence="1" id="KW-0732">Signal</keyword>